<dbReference type="SMART" id="SM00248">
    <property type="entry name" value="ANK"/>
    <property type="match status" value="11"/>
</dbReference>
<accession>A0AAD5S032</accession>
<feature type="repeat" description="ANK" evidence="3">
    <location>
        <begin position="1475"/>
        <end position="1507"/>
    </location>
</feature>
<feature type="compositionally biased region" description="Basic and acidic residues" evidence="5">
    <location>
        <begin position="1764"/>
        <end position="1786"/>
    </location>
</feature>
<dbReference type="Proteomes" id="UP001201980">
    <property type="component" value="Unassembled WGS sequence"/>
</dbReference>
<dbReference type="SUPFAM" id="SSF48403">
    <property type="entry name" value="Ankyrin repeat"/>
    <property type="match status" value="3"/>
</dbReference>
<feature type="compositionally biased region" description="Acidic residues" evidence="5">
    <location>
        <begin position="634"/>
        <end position="648"/>
    </location>
</feature>
<feature type="coiled-coil region" evidence="4">
    <location>
        <begin position="988"/>
        <end position="1031"/>
    </location>
</feature>
<evidence type="ECO:0000256" key="2">
    <source>
        <dbReference type="ARBA" id="ARBA00023043"/>
    </source>
</evidence>
<organism evidence="6 7">
    <name type="scientific">Zalerion maritima</name>
    <dbReference type="NCBI Taxonomy" id="339359"/>
    <lineage>
        <taxon>Eukaryota</taxon>
        <taxon>Fungi</taxon>
        <taxon>Dikarya</taxon>
        <taxon>Ascomycota</taxon>
        <taxon>Pezizomycotina</taxon>
        <taxon>Sordariomycetes</taxon>
        <taxon>Lulworthiomycetidae</taxon>
        <taxon>Lulworthiales</taxon>
        <taxon>Lulworthiaceae</taxon>
        <taxon>Zalerion</taxon>
    </lineage>
</organism>
<keyword evidence="4" id="KW-0175">Coiled coil</keyword>
<comment type="caution">
    <text evidence="6">The sequence shown here is derived from an EMBL/GenBank/DDBJ whole genome shotgun (WGS) entry which is preliminary data.</text>
</comment>
<keyword evidence="7" id="KW-1185">Reference proteome</keyword>
<feature type="compositionally biased region" description="Acidic residues" evidence="5">
    <location>
        <begin position="1831"/>
        <end position="1841"/>
    </location>
</feature>
<dbReference type="PRINTS" id="PR01415">
    <property type="entry name" value="ANKYRIN"/>
</dbReference>
<dbReference type="PROSITE" id="PS50297">
    <property type="entry name" value="ANK_REP_REGION"/>
    <property type="match status" value="3"/>
</dbReference>
<keyword evidence="1" id="KW-0677">Repeat</keyword>
<feature type="repeat" description="ANK" evidence="3">
    <location>
        <begin position="536"/>
        <end position="568"/>
    </location>
</feature>
<sequence length="1841" mass="207286">MASQLPDVELPRPMGKLPEFIQQNPKTPVVDIIDPYVKYEARLRQLYAQNPDHALVKDPHANVLSLFAEGTPPIKTRARDLASDSKEEKDRYIMALPDEKRRPTGSPAVVSSLREFQDNFAVFSESAIVDLDWSNVVASGSSVVNCLLPVPKEFKSSKRALREYYHEKFCPASDVDLFIYGITEEQAVEKIKQIETRVRDSILTEVTTVRTKNAITICSQYPTRHIQIVLRIYKNVSEILTGFDIDCSGAAYDGSQVYITPRALGSFITQINHIDLTRRSPSYENRLSKYSHRNFEVYWPDLERSRIDPTIFERSFQRTLGLARLLVLEQLPTPYAREQYSDTRRKERGRPVKYRGFSYRHLTGNLKESHEDEVAEWVTEDEVSNYHTFTLPYGPKYHAKKIEKLCYTRDLLLNAEWNKPKDREVHLHRHPAFFGRVRDIIKDCCGSCPAPKTQEEREVLEEESKIYISGNITFMKDDPGRQAIGSFNPLTDDDWTDMAYVGNTTRLCQAIADGDLETVKEWFTQDGADPNRRDHTGRTPLHLAVMSSTKEIVQCLVDNGARLVARVADGRTALHLAAQRGDAQIVKIVMDKSTVNEETEQEKMEKRRQAKTTNSGSLKNGSADGITGAKTDSDDSDGELIDAEDSDDDNHSMATGSFVKVKKDDKKGDDIVPDDAKDEPDYYDVDVVAWDSPVSALHLAILSGNTSIVKVLCDQYGADQILPIKFLDDYDKKPTKAILTLALALTLPKKKAKEMAEALVSLGASCSQADMHGVTSFHRYIRFAPAELVETLWEKDQLGAKAALNYLAIQRGRWSWHNSPCVSPLVSAIEAENTQVILKLLGAGAEPEVKFESWLAAAKGLGDKSFLESDMEANKKKYLKSTTQPLIKALECDDLSIATNLVEVGVDVNVLTTNTYDVMNSYSYRKSTTRGYSALDVVQDKIKGLEQHTGDGPIPRPVAKVGMDDFLKQFAEGTYQHLMVSREIGATMRAEKVAAQRYEEDVKEKERIVGVKEKEAAIKARLSELRQLEKLMVSKGAKAYPQLYPDNQLKSPEEEQKAVHEVKAQSNMFKYDFKFNSRDLTDTRKEGYIQLFEACWSGDVDKIKSLTAMPWGEGERKEPPLEISVSDNVGNNPFSLSFCRGHYDAARTVLEIVQAQYSPKEKEETRYTMESDNESYDSYEDSDVNSECESEPRVVERTVDAKFTIDNVGEVSMTVKSHTKPLQMLELYFPTVEFKEGMVVAPDTIRPTVTPILHCLKYNNGQALKFLLDVGAEFASRKLPGEENDEGGTQFTITHAEYQAAIACDHPELLGEIIRRTGAGMPLEHLITKSGVEMKKKARYYQGLTVYGKKRADWAAAGRGTVSRQTGDKNPPLLYAALNGCIGSVEWYLSDTPARKYLEWCNSKAARDDARLKHLRQSGGYEAAIEQWLGAGNNQVLHCAVMGPTTDESLDKTNELIKYLVKACPETLEVKTSGQRYTPLAIAFRLGRYKFAKTLIEAGADQTVKTGDFNNLMHLVLESSPLAGPLRQMLELLDPELRGEMMAQRNKLSVAGASPLHRWVQGIQYNSHGYRTKQEAAEVFKLLLEMGSPSLKELHMFNGPGDTVMHTLVMNGQRHLVAILVEHNSSLLYRENAVGRTPVEISEDRYLQQVLNKHMLGGANSITQLRHGLGMTQVQSKFFVKYPKTGAPPPSASGSQNKNSSDLMWRALRDCQAKYPVAPRRLVSLYEANDVANRISNKYVGYRWNSLVSRFKDDDNTEDGDKEEDTKDKDEKEKKNEKDEEASRFHYTESMLTPRLNTAWAEFKSKTNQTWVCNDCGEKHHYGGKACDLAKDEEEYDSDEN</sequence>
<evidence type="ECO:0000313" key="6">
    <source>
        <dbReference type="EMBL" id="KAJ2907045.1"/>
    </source>
</evidence>
<proteinExistence type="predicted"/>
<dbReference type="PANTHER" id="PTHR24198">
    <property type="entry name" value="ANKYRIN REPEAT AND PROTEIN KINASE DOMAIN-CONTAINING PROTEIN"/>
    <property type="match status" value="1"/>
</dbReference>
<feature type="repeat" description="ANK" evidence="3">
    <location>
        <begin position="569"/>
        <end position="601"/>
    </location>
</feature>
<evidence type="ECO:0000256" key="5">
    <source>
        <dbReference type="SAM" id="MobiDB-lite"/>
    </source>
</evidence>
<feature type="region of interest" description="Disordered" evidence="5">
    <location>
        <begin position="1752"/>
        <end position="1786"/>
    </location>
</feature>
<dbReference type="InterPro" id="IPR002110">
    <property type="entry name" value="Ankyrin_rpt"/>
</dbReference>
<dbReference type="EMBL" id="JAKWBI020000005">
    <property type="protein sequence ID" value="KAJ2907045.1"/>
    <property type="molecule type" value="Genomic_DNA"/>
</dbReference>
<dbReference type="Pfam" id="PF00023">
    <property type="entry name" value="Ank"/>
    <property type="match status" value="1"/>
</dbReference>
<dbReference type="Gene3D" id="1.25.40.20">
    <property type="entry name" value="Ankyrin repeat-containing domain"/>
    <property type="match status" value="3"/>
</dbReference>
<dbReference type="PANTHER" id="PTHR24198:SF165">
    <property type="entry name" value="ANKYRIN REPEAT-CONTAINING PROTEIN-RELATED"/>
    <property type="match status" value="1"/>
</dbReference>
<dbReference type="Pfam" id="PF12796">
    <property type="entry name" value="Ank_2"/>
    <property type="match status" value="1"/>
</dbReference>
<feature type="region of interest" description="Disordered" evidence="5">
    <location>
        <begin position="1822"/>
        <end position="1841"/>
    </location>
</feature>
<keyword evidence="2 3" id="KW-0040">ANK repeat</keyword>
<dbReference type="PROSITE" id="PS50088">
    <property type="entry name" value="ANK_REPEAT"/>
    <property type="match status" value="3"/>
</dbReference>
<feature type="region of interest" description="Disordered" evidence="5">
    <location>
        <begin position="1161"/>
        <end position="1191"/>
    </location>
</feature>
<name>A0AAD5S032_9PEZI</name>
<reference evidence="6" key="1">
    <citation type="submission" date="2022-07" db="EMBL/GenBank/DDBJ databases">
        <title>Draft genome sequence of Zalerion maritima ATCC 34329, a (micro)plastics degrading marine fungus.</title>
        <authorList>
            <person name="Paco A."/>
            <person name="Goncalves M.F.M."/>
            <person name="Rocha-Santos T.A.P."/>
            <person name="Alves A."/>
        </authorList>
    </citation>
    <scope>NUCLEOTIDE SEQUENCE</scope>
    <source>
        <strain evidence="6">ATCC 34329</strain>
    </source>
</reference>
<feature type="compositionally biased region" description="Polar residues" evidence="5">
    <location>
        <begin position="611"/>
        <end position="620"/>
    </location>
</feature>
<dbReference type="InterPro" id="IPR036770">
    <property type="entry name" value="Ankyrin_rpt-contain_sf"/>
</dbReference>
<evidence type="ECO:0000256" key="4">
    <source>
        <dbReference type="SAM" id="Coils"/>
    </source>
</evidence>
<evidence type="ECO:0000313" key="7">
    <source>
        <dbReference type="Proteomes" id="UP001201980"/>
    </source>
</evidence>
<protein>
    <submittedName>
        <fullName evidence="6">Ankyrin repeat protein</fullName>
    </submittedName>
</protein>
<gene>
    <name evidence="6" type="ORF">MKZ38_008613</name>
</gene>
<evidence type="ECO:0000256" key="3">
    <source>
        <dbReference type="PROSITE-ProRule" id="PRU00023"/>
    </source>
</evidence>
<evidence type="ECO:0000256" key="1">
    <source>
        <dbReference type="ARBA" id="ARBA00022737"/>
    </source>
</evidence>
<feature type="region of interest" description="Disordered" evidence="5">
    <location>
        <begin position="596"/>
        <end position="657"/>
    </location>
</feature>
<feature type="compositionally biased region" description="Acidic residues" evidence="5">
    <location>
        <begin position="1171"/>
        <end position="1189"/>
    </location>
</feature>